<protein>
    <submittedName>
        <fullName evidence="1">Uncharacterized protein</fullName>
    </submittedName>
</protein>
<feature type="non-terminal residue" evidence="1">
    <location>
        <position position="1"/>
    </location>
</feature>
<organism evidence="1 2">
    <name type="scientific">Hygrophoropsis aurantiaca</name>
    <dbReference type="NCBI Taxonomy" id="72124"/>
    <lineage>
        <taxon>Eukaryota</taxon>
        <taxon>Fungi</taxon>
        <taxon>Dikarya</taxon>
        <taxon>Basidiomycota</taxon>
        <taxon>Agaricomycotina</taxon>
        <taxon>Agaricomycetes</taxon>
        <taxon>Agaricomycetidae</taxon>
        <taxon>Boletales</taxon>
        <taxon>Coniophorineae</taxon>
        <taxon>Hygrophoropsidaceae</taxon>
        <taxon>Hygrophoropsis</taxon>
    </lineage>
</organism>
<proteinExistence type="predicted"/>
<dbReference type="EMBL" id="MU268592">
    <property type="protein sequence ID" value="KAH7904142.1"/>
    <property type="molecule type" value="Genomic_DNA"/>
</dbReference>
<evidence type="ECO:0000313" key="2">
    <source>
        <dbReference type="Proteomes" id="UP000790377"/>
    </source>
</evidence>
<evidence type="ECO:0000313" key="1">
    <source>
        <dbReference type="EMBL" id="KAH7904142.1"/>
    </source>
</evidence>
<reference evidence="1" key="1">
    <citation type="journal article" date="2021" name="New Phytol.">
        <title>Evolutionary innovations through gain and loss of genes in the ectomycorrhizal Boletales.</title>
        <authorList>
            <person name="Wu G."/>
            <person name="Miyauchi S."/>
            <person name="Morin E."/>
            <person name="Kuo A."/>
            <person name="Drula E."/>
            <person name="Varga T."/>
            <person name="Kohler A."/>
            <person name="Feng B."/>
            <person name="Cao Y."/>
            <person name="Lipzen A."/>
            <person name="Daum C."/>
            <person name="Hundley H."/>
            <person name="Pangilinan J."/>
            <person name="Johnson J."/>
            <person name="Barry K."/>
            <person name="LaButti K."/>
            <person name="Ng V."/>
            <person name="Ahrendt S."/>
            <person name="Min B."/>
            <person name="Choi I.G."/>
            <person name="Park H."/>
            <person name="Plett J.M."/>
            <person name="Magnuson J."/>
            <person name="Spatafora J.W."/>
            <person name="Nagy L.G."/>
            <person name="Henrissat B."/>
            <person name="Grigoriev I.V."/>
            <person name="Yang Z.L."/>
            <person name="Xu J."/>
            <person name="Martin F.M."/>
        </authorList>
    </citation>
    <scope>NUCLEOTIDE SEQUENCE</scope>
    <source>
        <strain evidence="1">ATCC 28755</strain>
    </source>
</reference>
<dbReference type="Proteomes" id="UP000790377">
    <property type="component" value="Unassembled WGS sequence"/>
</dbReference>
<name>A0ACB7ZTY1_9AGAM</name>
<comment type="caution">
    <text evidence="1">The sequence shown here is derived from an EMBL/GenBank/DDBJ whole genome shotgun (WGS) entry which is preliminary data.</text>
</comment>
<accession>A0ACB7ZTY1</accession>
<sequence length="354" mass="37275">IKHDIDALVERVRAVAMAENRPTTPGSHIDWAGDDDDSLPDLDDWGVTTTHAKNVGKQDEISPILADALRPLPEPHAEIHVDGENEETQSVEVDDIAYSEEMSEPLLPNSSPPTSLGDDPISAAASVHEATPAEPISELTKPPLHPSLPPKPVYAIESSVHHNLPAKPTPASVDDEPITSKIDGLAQSIHAIPSSDKVEKDEPLTRSTSLQHGLSASIHAPKGIPESHSTPTLLPSHPSASTSPPPRGTHNRAHTEGRLGFRQQPHTAPANVASHRFSRSGASSPLSAHVYPHHGGHGHGRNHSTPPAAGHRSGQSTRPVITVDAISRLARTIGNLGPGAPVPKASAGITVAKE</sequence>
<gene>
    <name evidence="1" type="ORF">BJ138DRAFT_1019534</name>
</gene>
<keyword evidence="2" id="KW-1185">Reference proteome</keyword>